<dbReference type="PANTHER" id="PTHR43875:SF1">
    <property type="entry name" value="OSMOPROTECTIVE COMPOUNDS UPTAKE ATP-BINDING PROTEIN GGTA"/>
    <property type="match status" value="1"/>
</dbReference>
<evidence type="ECO:0000256" key="2">
    <source>
        <dbReference type="ARBA" id="ARBA00022475"/>
    </source>
</evidence>
<dbReference type="InterPro" id="IPR015855">
    <property type="entry name" value="ABC_transpr_MalK-like"/>
</dbReference>
<evidence type="ECO:0000256" key="4">
    <source>
        <dbReference type="ARBA" id="ARBA00022840"/>
    </source>
</evidence>
<organism evidence="7 8">
    <name type="scientific">Herbaspirillum rubrisubalbicans</name>
    <dbReference type="NCBI Taxonomy" id="80842"/>
    <lineage>
        <taxon>Bacteria</taxon>
        <taxon>Pseudomonadati</taxon>
        <taxon>Pseudomonadota</taxon>
        <taxon>Betaproteobacteria</taxon>
        <taxon>Burkholderiales</taxon>
        <taxon>Oxalobacteraceae</taxon>
        <taxon>Herbaspirillum</taxon>
    </lineage>
</organism>
<evidence type="ECO:0000313" key="7">
    <source>
        <dbReference type="EMBL" id="AYR25602.1"/>
    </source>
</evidence>
<keyword evidence="4 7" id="KW-0067">ATP-binding</keyword>
<dbReference type="SUPFAM" id="SSF52540">
    <property type="entry name" value="P-loop containing nucleoside triphosphate hydrolases"/>
    <property type="match status" value="1"/>
</dbReference>
<evidence type="ECO:0000256" key="5">
    <source>
        <dbReference type="SAM" id="MobiDB-lite"/>
    </source>
</evidence>
<dbReference type="FunFam" id="3.40.50.300:FF:000042">
    <property type="entry name" value="Maltose/maltodextrin ABC transporter, ATP-binding protein"/>
    <property type="match status" value="1"/>
</dbReference>
<dbReference type="Gene3D" id="3.40.50.300">
    <property type="entry name" value="P-loop containing nucleotide triphosphate hydrolases"/>
    <property type="match status" value="1"/>
</dbReference>
<dbReference type="GO" id="GO:0140359">
    <property type="term" value="F:ABC-type transporter activity"/>
    <property type="evidence" value="ECO:0007669"/>
    <property type="project" value="InterPro"/>
</dbReference>
<dbReference type="SUPFAM" id="SSF50331">
    <property type="entry name" value="MOP-like"/>
    <property type="match status" value="1"/>
</dbReference>
<dbReference type="InterPro" id="IPR008995">
    <property type="entry name" value="Mo/tungstate-bd_C_term_dom"/>
</dbReference>
<dbReference type="SMART" id="SM00382">
    <property type="entry name" value="AAA"/>
    <property type="match status" value="1"/>
</dbReference>
<dbReference type="Gene3D" id="2.40.50.100">
    <property type="match status" value="1"/>
</dbReference>
<dbReference type="GO" id="GO:0005524">
    <property type="term" value="F:ATP binding"/>
    <property type="evidence" value="ECO:0007669"/>
    <property type="project" value="UniProtKB-KW"/>
</dbReference>
<keyword evidence="2" id="KW-1003">Cell membrane</keyword>
<dbReference type="InterPro" id="IPR013611">
    <property type="entry name" value="Transp-assoc_OB_typ2"/>
</dbReference>
<evidence type="ECO:0000256" key="3">
    <source>
        <dbReference type="ARBA" id="ARBA00022741"/>
    </source>
</evidence>
<accession>A0AAD0UBW3</accession>
<dbReference type="GO" id="GO:0008643">
    <property type="term" value="P:carbohydrate transport"/>
    <property type="evidence" value="ECO:0007669"/>
    <property type="project" value="InterPro"/>
</dbReference>
<dbReference type="Gene3D" id="2.40.50.140">
    <property type="entry name" value="Nucleic acid-binding proteins"/>
    <property type="match status" value="1"/>
</dbReference>
<sequence>MADILCQGLSKHYAGGPPVLHPLDLKIDDGQFVVLLGPSGCGKSTMLRMIAGLEEISGGTLSIGGKVVNDLPARERNVAMVFQNYALYPHMNVYDNIAFGLRRLKRPAAEIDRRVREVAAMLNLETLLERKPRAMSGGQQQRAAIARAIIKTPSVFLFDEPLSNLDAKLRAQLRGDIKRLHQRLRTTTVYVTHDQLEAMTLADRVVLMQGGHIVQAGSPAELYRYPRTLFAAGFIGTPAMNFLSGVVERHGQQVAVRCTSQQSQRSQQSQCWVLHDERFSRLPDGLAVKLAVRPDYVRLAREQDDNRSLTSDVSVELVEILGADALLTCRHGDETLTALLPAQRLPQAGAALRLAFDEQELHVFDVKSGENLSLPAGALAPSWPDDDPHSKETKHEPGSGASPYPPGRIVQGLGA</sequence>
<evidence type="ECO:0000259" key="6">
    <source>
        <dbReference type="PROSITE" id="PS50893"/>
    </source>
</evidence>
<keyword evidence="3" id="KW-0547">Nucleotide-binding</keyword>
<dbReference type="PANTHER" id="PTHR43875">
    <property type="entry name" value="MALTODEXTRIN IMPORT ATP-BINDING PROTEIN MSMX"/>
    <property type="match status" value="1"/>
</dbReference>
<reference evidence="7 8" key="1">
    <citation type="submission" date="2017-11" db="EMBL/GenBank/DDBJ databases">
        <title>Complete genome sequence of Herbaspirillum rubrisubalbicans DSM 11543.</title>
        <authorList>
            <person name="Chen M."/>
            <person name="An Q."/>
        </authorList>
    </citation>
    <scope>NUCLEOTIDE SEQUENCE [LARGE SCALE GENOMIC DNA]</scope>
    <source>
        <strain evidence="7 8">DSM 11543</strain>
    </source>
</reference>
<keyword evidence="2" id="KW-0472">Membrane</keyword>
<dbReference type="NCBIfam" id="NF008653">
    <property type="entry name" value="PRK11650.1"/>
    <property type="match status" value="1"/>
</dbReference>
<dbReference type="PROSITE" id="PS50893">
    <property type="entry name" value="ABC_TRANSPORTER_2"/>
    <property type="match status" value="1"/>
</dbReference>
<dbReference type="Proteomes" id="UP000269199">
    <property type="component" value="Chromosome"/>
</dbReference>
<feature type="compositionally biased region" description="Basic and acidic residues" evidence="5">
    <location>
        <begin position="386"/>
        <end position="397"/>
    </location>
</feature>
<proteinExistence type="predicted"/>
<dbReference type="Pfam" id="PF08402">
    <property type="entry name" value="TOBE_2"/>
    <property type="match status" value="1"/>
</dbReference>
<dbReference type="EMBL" id="CP024996">
    <property type="protein sequence ID" value="AYR25602.1"/>
    <property type="molecule type" value="Genomic_DNA"/>
</dbReference>
<dbReference type="RefSeq" id="WP_061790105.1">
    <property type="nucleotide sequence ID" value="NZ_CP024996.1"/>
</dbReference>
<dbReference type="InterPro" id="IPR047641">
    <property type="entry name" value="ABC_transpr_MalK/UgpC-like"/>
</dbReference>
<protein>
    <submittedName>
        <fullName evidence="7">Sn-glycerol-3-phosphate ABC transporter ATP-binding protein UgpC</fullName>
    </submittedName>
</protein>
<feature type="domain" description="ABC transporter" evidence="6">
    <location>
        <begin position="4"/>
        <end position="235"/>
    </location>
</feature>
<feature type="region of interest" description="Disordered" evidence="5">
    <location>
        <begin position="375"/>
        <end position="415"/>
    </location>
</feature>
<dbReference type="Pfam" id="PF00005">
    <property type="entry name" value="ABC_tran"/>
    <property type="match status" value="1"/>
</dbReference>
<dbReference type="GO" id="GO:0016887">
    <property type="term" value="F:ATP hydrolysis activity"/>
    <property type="evidence" value="ECO:0007669"/>
    <property type="project" value="InterPro"/>
</dbReference>
<dbReference type="CDD" id="cd03301">
    <property type="entry name" value="ABC_MalK_N"/>
    <property type="match status" value="1"/>
</dbReference>
<dbReference type="InterPro" id="IPR012340">
    <property type="entry name" value="NA-bd_OB-fold"/>
</dbReference>
<dbReference type="PROSITE" id="PS00211">
    <property type="entry name" value="ABC_TRANSPORTER_1"/>
    <property type="match status" value="1"/>
</dbReference>
<gene>
    <name evidence="7" type="ORF">RC54_18040</name>
</gene>
<evidence type="ECO:0000256" key="1">
    <source>
        <dbReference type="ARBA" id="ARBA00022448"/>
    </source>
</evidence>
<name>A0AAD0UBW3_9BURK</name>
<dbReference type="InterPro" id="IPR003439">
    <property type="entry name" value="ABC_transporter-like_ATP-bd"/>
</dbReference>
<dbReference type="InterPro" id="IPR027417">
    <property type="entry name" value="P-loop_NTPase"/>
</dbReference>
<dbReference type="InterPro" id="IPR017871">
    <property type="entry name" value="ABC_transporter-like_CS"/>
</dbReference>
<evidence type="ECO:0000313" key="8">
    <source>
        <dbReference type="Proteomes" id="UP000269199"/>
    </source>
</evidence>
<dbReference type="GO" id="GO:0055052">
    <property type="term" value="C:ATP-binding cassette (ABC) transporter complex, substrate-binding subunit-containing"/>
    <property type="evidence" value="ECO:0007669"/>
    <property type="project" value="TreeGrafter"/>
</dbReference>
<keyword evidence="1" id="KW-0813">Transport</keyword>
<dbReference type="InterPro" id="IPR003593">
    <property type="entry name" value="AAA+_ATPase"/>
</dbReference>
<dbReference type="AlphaFoldDB" id="A0AAD0UBW3"/>